<dbReference type="OrthoDB" id="2680369at2759"/>
<accession>A0A8K0UT00</accession>
<dbReference type="Proteomes" id="UP000813824">
    <property type="component" value="Unassembled WGS sequence"/>
</dbReference>
<dbReference type="AlphaFoldDB" id="A0A8K0UT00"/>
<comment type="caution">
    <text evidence="2">The sequence shown here is derived from an EMBL/GenBank/DDBJ whole genome shotgun (WGS) entry which is preliminary data.</text>
</comment>
<reference evidence="2" key="1">
    <citation type="journal article" date="2021" name="New Phytol.">
        <title>Evolutionary innovations through gain and loss of genes in the ectomycorrhizal Boletales.</title>
        <authorList>
            <person name="Wu G."/>
            <person name="Miyauchi S."/>
            <person name="Morin E."/>
            <person name="Kuo A."/>
            <person name="Drula E."/>
            <person name="Varga T."/>
            <person name="Kohler A."/>
            <person name="Feng B."/>
            <person name="Cao Y."/>
            <person name="Lipzen A."/>
            <person name="Daum C."/>
            <person name="Hundley H."/>
            <person name="Pangilinan J."/>
            <person name="Johnson J."/>
            <person name="Barry K."/>
            <person name="LaButti K."/>
            <person name="Ng V."/>
            <person name="Ahrendt S."/>
            <person name="Min B."/>
            <person name="Choi I.G."/>
            <person name="Park H."/>
            <person name="Plett J.M."/>
            <person name="Magnuson J."/>
            <person name="Spatafora J.W."/>
            <person name="Nagy L.G."/>
            <person name="Henrissat B."/>
            <person name="Grigoriev I.V."/>
            <person name="Yang Z.L."/>
            <person name="Xu J."/>
            <person name="Martin F.M."/>
        </authorList>
    </citation>
    <scope>NUCLEOTIDE SEQUENCE</scope>
    <source>
        <strain evidence="2">KKN 215</strain>
    </source>
</reference>
<keyword evidence="3" id="KW-1185">Reference proteome</keyword>
<organism evidence="2 3">
    <name type="scientific">Cristinia sonorae</name>
    <dbReference type="NCBI Taxonomy" id="1940300"/>
    <lineage>
        <taxon>Eukaryota</taxon>
        <taxon>Fungi</taxon>
        <taxon>Dikarya</taxon>
        <taxon>Basidiomycota</taxon>
        <taxon>Agaricomycotina</taxon>
        <taxon>Agaricomycetes</taxon>
        <taxon>Agaricomycetidae</taxon>
        <taxon>Agaricales</taxon>
        <taxon>Pleurotineae</taxon>
        <taxon>Stephanosporaceae</taxon>
        <taxon>Cristinia</taxon>
    </lineage>
</organism>
<sequence length="334" mass="36792">MTAPLDIIGLVLGFLGLAGLFPLLHTVLYRQLPRYKLEILQATLDETTTLLAASAREGYVPDDGFVVGMEARLQYLRDRMESFRASVLNAPGFYQQCVSALKGLSRHIEHTCRRVKIIRARIVLVSDGERQKARIRAHNYQDVILTQVSCVESKFDPEVLNCDSLKDSYVAEAFAESKQILMPAPVYLDQATFTLHQPLRQVSLPSVYYSPSPNVRSPSGTLAFAPQSIKVPTPTPPTLPTHLEGLTSPPSYSNLISGRVQTENRCLPSEGDPLLPPKGQCLILEDKSGDHASDTRLQALEEARKSLLFSVSVIDAMLKENAAKNILSSSSPHV</sequence>
<keyword evidence="1" id="KW-0472">Membrane</keyword>
<keyword evidence="1" id="KW-1133">Transmembrane helix</keyword>
<protein>
    <submittedName>
        <fullName evidence="2">Uncharacterized protein</fullName>
    </submittedName>
</protein>
<keyword evidence="1" id="KW-0812">Transmembrane</keyword>
<evidence type="ECO:0000256" key="1">
    <source>
        <dbReference type="SAM" id="Phobius"/>
    </source>
</evidence>
<feature type="transmembrane region" description="Helical" evidence="1">
    <location>
        <begin position="6"/>
        <end position="29"/>
    </location>
</feature>
<proteinExistence type="predicted"/>
<evidence type="ECO:0000313" key="2">
    <source>
        <dbReference type="EMBL" id="KAH8103570.1"/>
    </source>
</evidence>
<dbReference type="EMBL" id="JAEVFJ010000007">
    <property type="protein sequence ID" value="KAH8103570.1"/>
    <property type="molecule type" value="Genomic_DNA"/>
</dbReference>
<evidence type="ECO:0000313" key="3">
    <source>
        <dbReference type="Proteomes" id="UP000813824"/>
    </source>
</evidence>
<gene>
    <name evidence="2" type="ORF">BXZ70DRAFT_1005968</name>
</gene>
<name>A0A8K0UT00_9AGAR</name>